<dbReference type="AlphaFoldDB" id="A0A0A2WNM4"/>
<accession>A0A0A2WNM4</accession>
<keyword evidence="2" id="KW-1185">Reference proteome</keyword>
<proteinExistence type="predicted"/>
<dbReference type="Proteomes" id="UP000030518">
    <property type="component" value="Unassembled WGS sequence"/>
</dbReference>
<comment type="caution">
    <text evidence="1">The sequence shown here is derived from an EMBL/GenBank/DDBJ whole genome shotgun (WGS) entry which is preliminary data.</text>
</comment>
<dbReference type="EMBL" id="JRKJ01000005">
    <property type="protein sequence ID" value="KGQ19895.1"/>
    <property type="molecule type" value="Genomic_DNA"/>
</dbReference>
<sequence>MRMPTHTRAFRALAERWLPRFAVCNKTHNMAEILPMHFCQ</sequence>
<gene>
    <name evidence="1" type="ORF">LF41_2402</name>
</gene>
<name>A0A0A2WNM4_9GAMM</name>
<evidence type="ECO:0000313" key="2">
    <source>
        <dbReference type="Proteomes" id="UP000030518"/>
    </source>
</evidence>
<dbReference type="STRING" id="1300345.LF41_2402"/>
<reference evidence="1 2" key="1">
    <citation type="submission" date="2014-09" db="EMBL/GenBank/DDBJ databases">
        <title>Genome sequences of Lysobacter dokdonensis DS-58.</title>
        <authorList>
            <person name="Kim J.F."/>
            <person name="Kwak M.-J."/>
        </authorList>
    </citation>
    <scope>NUCLEOTIDE SEQUENCE [LARGE SCALE GENOMIC DNA]</scope>
    <source>
        <strain evidence="1 2">DS-58</strain>
    </source>
</reference>
<protein>
    <submittedName>
        <fullName evidence="1">Uncharacterized protein</fullName>
    </submittedName>
</protein>
<evidence type="ECO:0000313" key="1">
    <source>
        <dbReference type="EMBL" id="KGQ19895.1"/>
    </source>
</evidence>
<organism evidence="1 2">
    <name type="scientific">Lysobacter dokdonensis DS-58</name>
    <dbReference type="NCBI Taxonomy" id="1300345"/>
    <lineage>
        <taxon>Bacteria</taxon>
        <taxon>Pseudomonadati</taxon>
        <taxon>Pseudomonadota</taxon>
        <taxon>Gammaproteobacteria</taxon>
        <taxon>Lysobacterales</taxon>
        <taxon>Lysobacteraceae</taxon>
        <taxon>Noviluteimonas</taxon>
    </lineage>
</organism>